<dbReference type="EMBL" id="JAWWNJ010000102">
    <property type="protein sequence ID" value="KAK6995652.1"/>
    <property type="molecule type" value="Genomic_DNA"/>
</dbReference>
<dbReference type="Proteomes" id="UP001362999">
    <property type="component" value="Unassembled WGS sequence"/>
</dbReference>
<protein>
    <submittedName>
        <fullName evidence="2">Uncharacterized protein</fullName>
    </submittedName>
</protein>
<comment type="caution">
    <text evidence="2">The sequence shown here is derived from an EMBL/GenBank/DDBJ whole genome shotgun (WGS) entry which is preliminary data.</text>
</comment>
<name>A0AAV9ZWT7_9AGAR</name>
<accession>A0AAV9ZWT7</accession>
<dbReference type="AlphaFoldDB" id="A0AAV9ZWT7"/>
<gene>
    <name evidence="2" type="ORF">R3P38DRAFT_2800832</name>
</gene>
<feature type="region of interest" description="Disordered" evidence="1">
    <location>
        <begin position="47"/>
        <end position="103"/>
    </location>
</feature>
<feature type="region of interest" description="Disordered" evidence="1">
    <location>
        <begin position="221"/>
        <end position="258"/>
    </location>
</feature>
<keyword evidence="3" id="KW-1185">Reference proteome</keyword>
<evidence type="ECO:0000313" key="2">
    <source>
        <dbReference type="EMBL" id="KAK6995652.1"/>
    </source>
</evidence>
<reference evidence="2 3" key="1">
    <citation type="journal article" date="2024" name="J Genomics">
        <title>Draft genome sequencing and assembly of Favolaschia claudopus CIRM-BRFM 2984 isolated from oak limbs.</title>
        <authorList>
            <person name="Navarro D."/>
            <person name="Drula E."/>
            <person name="Chaduli D."/>
            <person name="Cazenave R."/>
            <person name="Ahrendt S."/>
            <person name="Wang J."/>
            <person name="Lipzen A."/>
            <person name="Daum C."/>
            <person name="Barry K."/>
            <person name="Grigoriev I.V."/>
            <person name="Favel A."/>
            <person name="Rosso M.N."/>
            <person name="Martin F."/>
        </authorList>
    </citation>
    <scope>NUCLEOTIDE SEQUENCE [LARGE SCALE GENOMIC DNA]</scope>
    <source>
        <strain evidence="2 3">CIRM-BRFM 2984</strain>
    </source>
</reference>
<proteinExistence type="predicted"/>
<organism evidence="2 3">
    <name type="scientific">Favolaschia claudopus</name>
    <dbReference type="NCBI Taxonomy" id="2862362"/>
    <lineage>
        <taxon>Eukaryota</taxon>
        <taxon>Fungi</taxon>
        <taxon>Dikarya</taxon>
        <taxon>Basidiomycota</taxon>
        <taxon>Agaricomycotina</taxon>
        <taxon>Agaricomycetes</taxon>
        <taxon>Agaricomycetidae</taxon>
        <taxon>Agaricales</taxon>
        <taxon>Marasmiineae</taxon>
        <taxon>Mycenaceae</taxon>
        <taxon>Favolaschia</taxon>
    </lineage>
</organism>
<feature type="compositionally biased region" description="Basic and acidic residues" evidence="1">
    <location>
        <begin position="60"/>
        <end position="79"/>
    </location>
</feature>
<evidence type="ECO:0000313" key="3">
    <source>
        <dbReference type="Proteomes" id="UP001362999"/>
    </source>
</evidence>
<evidence type="ECO:0000256" key="1">
    <source>
        <dbReference type="SAM" id="MobiDB-lite"/>
    </source>
</evidence>
<sequence length="258" mass="29347">MYAEAERKGGIRRRVSRRMILEDQYNSKRPSLEQQCVWKPRRSVRKMEYSSDLPPKGTVRRREEHSGDPALRRTIKECQWDANPKTGTEPMLPSSELGGGRGGGQWFARPETGTMLMLPSSYREIKERAVTEKRVMVHIWSFGDKLYKPKCNSEGSRWEYPGRHPEAVKLGGTERTADHERRSQVLCDGRTMCGIVIVMCGFVRLGQHPYTPSPMAIDAVRPERGRRRQTARRGGAVSASDARIDSQGNQLFRGDPGF</sequence>